<organism evidence="2 3">
    <name type="scientific">Aspergillus pseudocaelatus</name>
    <dbReference type="NCBI Taxonomy" id="1825620"/>
    <lineage>
        <taxon>Eukaryota</taxon>
        <taxon>Fungi</taxon>
        <taxon>Dikarya</taxon>
        <taxon>Ascomycota</taxon>
        <taxon>Pezizomycotina</taxon>
        <taxon>Eurotiomycetes</taxon>
        <taxon>Eurotiomycetidae</taxon>
        <taxon>Eurotiales</taxon>
        <taxon>Aspergillaceae</taxon>
        <taxon>Aspergillus</taxon>
        <taxon>Aspergillus subgen. Circumdati</taxon>
    </lineage>
</organism>
<name>A0ABQ6WUG6_9EURO</name>
<keyword evidence="1" id="KW-0472">Membrane</keyword>
<feature type="transmembrane region" description="Helical" evidence="1">
    <location>
        <begin position="35"/>
        <end position="57"/>
    </location>
</feature>
<sequence length="59" mass="6756">MGKGRDFFLGARTRESRPSFLSHFPFPLPCSFPRFFPIGIACFPFHFLSSSVLLFTINI</sequence>
<protein>
    <submittedName>
        <fullName evidence="2">Uncharacterized protein</fullName>
    </submittedName>
</protein>
<proteinExistence type="predicted"/>
<evidence type="ECO:0000256" key="1">
    <source>
        <dbReference type="SAM" id="Phobius"/>
    </source>
</evidence>
<accession>A0ABQ6WUG6</accession>
<reference evidence="2 3" key="1">
    <citation type="submission" date="2019-04" db="EMBL/GenBank/DDBJ databases">
        <authorList>
            <consortium name="DOE Joint Genome Institute"/>
            <person name="Mondo S."/>
            <person name="Kjaerbolling I."/>
            <person name="Vesth T."/>
            <person name="Frisvad J.C."/>
            <person name="Nybo J.L."/>
            <person name="Theobald S."/>
            <person name="Kildgaard S."/>
            <person name="Isbrandt T."/>
            <person name="Kuo A."/>
            <person name="Sato A."/>
            <person name="Lyhne E.K."/>
            <person name="Kogle M.E."/>
            <person name="Wiebenga A."/>
            <person name="Kun R.S."/>
            <person name="Lubbers R.J."/>
            <person name="Makela M.R."/>
            <person name="Barry K."/>
            <person name="Chovatia M."/>
            <person name="Clum A."/>
            <person name="Daum C."/>
            <person name="Haridas S."/>
            <person name="He G."/>
            <person name="LaButti K."/>
            <person name="Lipzen A."/>
            <person name="Riley R."/>
            <person name="Salamov A."/>
            <person name="Simmons B.A."/>
            <person name="Magnuson J.K."/>
            <person name="Henrissat B."/>
            <person name="Mortensen U.H."/>
            <person name="Larsen T.O."/>
            <person name="Devries R.P."/>
            <person name="Grigoriev I.V."/>
            <person name="Machida M."/>
            <person name="Baker S.E."/>
            <person name="Andersen M.R."/>
            <person name="Cantor M.N."/>
            <person name="Hua S.X."/>
        </authorList>
    </citation>
    <scope>NUCLEOTIDE SEQUENCE [LARGE SCALE GENOMIC DNA]</scope>
    <source>
        <strain evidence="2 3">CBS 117616</strain>
    </source>
</reference>
<keyword evidence="1" id="KW-0812">Transmembrane</keyword>
<dbReference type="EMBL" id="ML735713">
    <property type="protein sequence ID" value="KAE8419916.1"/>
    <property type="molecule type" value="Genomic_DNA"/>
</dbReference>
<evidence type="ECO:0000313" key="3">
    <source>
        <dbReference type="Proteomes" id="UP000325395"/>
    </source>
</evidence>
<dbReference type="Proteomes" id="UP000325395">
    <property type="component" value="Unassembled WGS sequence"/>
</dbReference>
<keyword evidence="1" id="KW-1133">Transmembrane helix</keyword>
<keyword evidence="3" id="KW-1185">Reference proteome</keyword>
<gene>
    <name evidence="2" type="ORF">BDV36DRAFT_250614</name>
</gene>
<evidence type="ECO:0000313" key="2">
    <source>
        <dbReference type="EMBL" id="KAE8419916.1"/>
    </source>
</evidence>